<dbReference type="PANTHER" id="PTHR43798:SF31">
    <property type="entry name" value="AB HYDROLASE SUPERFAMILY PROTEIN YCLE"/>
    <property type="match status" value="1"/>
</dbReference>
<accession>A0A1U7CY22</accession>
<keyword evidence="4" id="KW-1185">Reference proteome</keyword>
<dbReference type="GO" id="GO:0016020">
    <property type="term" value="C:membrane"/>
    <property type="evidence" value="ECO:0007669"/>
    <property type="project" value="TreeGrafter"/>
</dbReference>
<dbReference type="InterPro" id="IPR029058">
    <property type="entry name" value="AB_hydrolase_fold"/>
</dbReference>
<sequence>MLLAFTEQGSGPVVVLLHGFPLSRVMWAEQLKTLSESYRVIAPDLRGHGESPAPDAAYTMDLMADDVVELLDGLGVSEPVVVGGLSMGGYVALAMALKHPGRVRALMLIDTKAAADSPEAAQTREETAQAVLKAGNSGEVVAAMIPKLFGKSTLARHPDRVEPLKAEMEKTSASGVAGALRGMAIRPDRREQLAEIAVPTLVIVGEDDVIAPPAEARAMAEALPNGRLEVVSDAGHLAPYENPDAVDQAILGFLQGLN</sequence>
<dbReference type="PRINTS" id="PR00111">
    <property type="entry name" value="ABHYDROLASE"/>
</dbReference>
<dbReference type="RefSeq" id="WP_076350148.1">
    <property type="nucleotide sequence ID" value="NZ_CP019082.1"/>
</dbReference>
<dbReference type="InterPro" id="IPR000073">
    <property type="entry name" value="AB_hydrolase_1"/>
</dbReference>
<name>A0A1U7CY22_9BACT</name>
<proteinExistence type="predicted"/>
<dbReference type="OrthoDB" id="252464at2"/>
<evidence type="ECO:0000313" key="3">
    <source>
        <dbReference type="EMBL" id="APW63844.1"/>
    </source>
</evidence>
<protein>
    <submittedName>
        <fullName evidence="3">3-oxoadipate enol-lactonase 2</fullName>
        <ecNumber evidence="3">3.1.1.24</ecNumber>
    </submittedName>
</protein>
<evidence type="ECO:0000259" key="2">
    <source>
        <dbReference type="Pfam" id="PF00561"/>
    </source>
</evidence>
<dbReference type="GO" id="GO:0047570">
    <property type="term" value="F:3-oxoadipate enol-lactonase activity"/>
    <property type="evidence" value="ECO:0007669"/>
    <property type="project" value="UniProtKB-EC"/>
</dbReference>
<evidence type="ECO:0000256" key="1">
    <source>
        <dbReference type="ARBA" id="ARBA00022801"/>
    </source>
</evidence>
<dbReference type="EC" id="3.1.1.24" evidence="3"/>
<gene>
    <name evidence="3" type="primary">catD</name>
    <name evidence="3" type="ORF">BSF38_05423</name>
</gene>
<dbReference type="STRING" id="1387353.BSF38_05423"/>
<dbReference type="KEGG" id="pbor:BSF38_05423"/>
<dbReference type="EMBL" id="CP019082">
    <property type="protein sequence ID" value="APW63844.1"/>
    <property type="molecule type" value="Genomic_DNA"/>
</dbReference>
<dbReference type="Proteomes" id="UP000186309">
    <property type="component" value="Chromosome"/>
</dbReference>
<organism evidence="3 4">
    <name type="scientific">Paludisphaera borealis</name>
    <dbReference type="NCBI Taxonomy" id="1387353"/>
    <lineage>
        <taxon>Bacteria</taxon>
        <taxon>Pseudomonadati</taxon>
        <taxon>Planctomycetota</taxon>
        <taxon>Planctomycetia</taxon>
        <taxon>Isosphaerales</taxon>
        <taxon>Isosphaeraceae</taxon>
        <taxon>Paludisphaera</taxon>
    </lineage>
</organism>
<dbReference type="SUPFAM" id="SSF53474">
    <property type="entry name" value="alpha/beta-Hydrolases"/>
    <property type="match status" value="1"/>
</dbReference>
<keyword evidence="1 3" id="KW-0378">Hydrolase</keyword>
<feature type="domain" description="AB hydrolase-1" evidence="2">
    <location>
        <begin position="12"/>
        <end position="243"/>
    </location>
</feature>
<dbReference type="PANTHER" id="PTHR43798">
    <property type="entry name" value="MONOACYLGLYCEROL LIPASE"/>
    <property type="match status" value="1"/>
</dbReference>
<dbReference type="AlphaFoldDB" id="A0A1U7CY22"/>
<dbReference type="PRINTS" id="PR00412">
    <property type="entry name" value="EPOXHYDRLASE"/>
</dbReference>
<dbReference type="Gene3D" id="3.40.50.1820">
    <property type="entry name" value="alpha/beta hydrolase"/>
    <property type="match status" value="1"/>
</dbReference>
<evidence type="ECO:0000313" key="4">
    <source>
        <dbReference type="Proteomes" id="UP000186309"/>
    </source>
</evidence>
<reference evidence="4" key="1">
    <citation type="submission" date="2016-12" db="EMBL/GenBank/DDBJ databases">
        <title>Comparative genomics of four Isosphaeraceae planctomycetes: a common pool of plasmids and glycoside hydrolase genes.</title>
        <authorList>
            <person name="Ivanova A."/>
        </authorList>
    </citation>
    <scope>NUCLEOTIDE SEQUENCE [LARGE SCALE GENOMIC DNA]</scope>
    <source>
        <strain evidence="4">PX4</strain>
    </source>
</reference>
<dbReference type="InterPro" id="IPR000639">
    <property type="entry name" value="Epox_hydrolase-like"/>
</dbReference>
<dbReference type="Pfam" id="PF00561">
    <property type="entry name" value="Abhydrolase_1"/>
    <property type="match status" value="1"/>
</dbReference>
<dbReference type="InterPro" id="IPR050266">
    <property type="entry name" value="AB_hydrolase_sf"/>
</dbReference>